<dbReference type="InterPro" id="IPR036188">
    <property type="entry name" value="FAD/NAD-bd_sf"/>
</dbReference>
<protein>
    <recommendedName>
        <fullName evidence="1">FAD dependent oxidoreductase domain-containing protein</fullName>
    </recommendedName>
</protein>
<evidence type="ECO:0000259" key="1">
    <source>
        <dbReference type="Pfam" id="PF01266"/>
    </source>
</evidence>
<reference evidence="2" key="1">
    <citation type="submission" date="2019-09" db="EMBL/GenBank/DDBJ databases">
        <authorList>
            <person name="Needham M D."/>
        </authorList>
    </citation>
    <scope>NUCLEOTIDE SEQUENCE</scope>
</reference>
<gene>
    <name evidence="2" type="ORF">CPAV1605_408</name>
</gene>
<organism evidence="2">
    <name type="scientific">seawater metagenome</name>
    <dbReference type="NCBI Taxonomy" id="1561972"/>
    <lineage>
        <taxon>unclassified sequences</taxon>
        <taxon>metagenomes</taxon>
        <taxon>ecological metagenomes</taxon>
    </lineage>
</organism>
<dbReference type="Gene3D" id="3.30.9.10">
    <property type="entry name" value="D-Amino Acid Oxidase, subunit A, domain 2"/>
    <property type="match status" value="1"/>
</dbReference>
<dbReference type="InterPro" id="IPR006076">
    <property type="entry name" value="FAD-dep_OxRdtase"/>
</dbReference>
<dbReference type="EMBL" id="CABVLZ010000002">
    <property type="protein sequence ID" value="VVU94683.1"/>
    <property type="molecule type" value="Genomic_DNA"/>
</dbReference>
<feature type="domain" description="FAD dependent oxidoreductase" evidence="1">
    <location>
        <begin position="6"/>
        <end position="208"/>
    </location>
</feature>
<sequence length="400" mass="45707">MTKKFTIVGAGQFGTMIAYHLLKRGKKVKLIDAGSQLLRENQQIPWGWYRKFSLQSEVKKNIMSQDFAFKDFIKKINYNSGPMLISTQNDNTIEAWKNWISTNPESDAKVFLPNESSKRFNIDGEYFKNKGGIFQCDSRDVIFDFSMLNNNLWEFLKNHKDCEIIEDCNVKGLIKNNNKATHIITDDANIPIDKTFFCIGNQTSKILDSSLPVMELTLPYVFCQQIPKQEYAGIWNKYSSLTFFNNSDVKLACGTQSLFPYNSIKFNTLHHFANMGIKGYSNLSFIRNKEYLINEAKKELEYFGVNNIKEKSEIKTCNLDVTPTLCPYVYFPNNAQNILSLSGLSGSGSMALDTNFINLIIKSLDDGKLDNKISCFQPTSSIYENWFPPKEKQTALSSIT</sequence>
<dbReference type="AlphaFoldDB" id="A0A5E8CH01"/>
<dbReference type="SUPFAM" id="SSF51905">
    <property type="entry name" value="FAD/NAD(P)-binding domain"/>
    <property type="match status" value="1"/>
</dbReference>
<name>A0A5E8CH01_9ZZZZ</name>
<dbReference type="Pfam" id="PF01266">
    <property type="entry name" value="DAO"/>
    <property type="match status" value="1"/>
</dbReference>
<accession>A0A5E8CH01</accession>
<evidence type="ECO:0000313" key="2">
    <source>
        <dbReference type="EMBL" id="VVU94683.1"/>
    </source>
</evidence>
<proteinExistence type="predicted"/>
<dbReference type="Gene3D" id="3.50.50.60">
    <property type="entry name" value="FAD/NAD(P)-binding domain"/>
    <property type="match status" value="1"/>
</dbReference>